<proteinExistence type="predicted"/>
<accession>A0A8S1VNU4</accession>
<name>A0A8S1VNU4_PAROT</name>
<evidence type="ECO:0000313" key="2">
    <source>
        <dbReference type="Proteomes" id="UP000683925"/>
    </source>
</evidence>
<protein>
    <submittedName>
        <fullName evidence="1">Uncharacterized protein</fullName>
    </submittedName>
</protein>
<gene>
    <name evidence="1" type="ORF">POCTA_138.1.T0700210</name>
</gene>
<reference evidence="1" key="1">
    <citation type="submission" date="2021-01" db="EMBL/GenBank/DDBJ databases">
        <authorList>
            <consortium name="Genoscope - CEA"/>
            <person name="William W."/>
        </authorList>
    </citation>
    <scope>NUCLEOTIDE SEQUENCE</scope>
</reference>
<comment type="caution">
    <text evidence="1">The sequence shown here is derived from an EMBL/GenBank/DDBJ whole genome shotgun (WGS) entry which is preliminary data.</text>
</comment>
<sequence>MKDSKNNILFQKTMIQRFCRNFKDQFMKIQNLEFQTGLIEMQMQHIHKEKIQNISQLDSNQHKFNKVFRAFKQECNLLKINAVESFKSVVNLAYYRNKYTQYIDNVFELLWSLNQFNKISKYQYRNQQR</sequence>
<dbReference type="Proteomes" id="UP000683925">
    <property type="component" value="Unassembled WGS sequence"/>
</dbReference>
<dbReference type="AlphaFoldDB" id="A0A8S1VNU4"/>
<organism evidence="1 2">
    <name type="scientific">Paramecium octaurelia</name>
    <dbReference type="NCBI Taxonomy" id="43137"/>
    <lineage>
        <taxon>Eukaryota</taxon>
        <taxon>Sar</taxon>
        <taxon>Alveolata</taxon>
        <taxon>Ciliophora</taxon>
        <taxon>Intramacronucleata</taxon>
        <taxon>Oligohymenophorea</taxon>
        <taxon>Peniculida</taxon>
        <taxon>Parameciidae</taxon>
        <taxon>Paramecium</taxon>
    </lineage>
</organism>
<keyword evidence="2" id="KW-1185">Reference proteome</keyword>
<dbReference type="EMBL" id="CAJJDP010000069">
    <property type="protein sequence ID" value="CAD8178193.1"/>
    <property type="molecule type" value="Genomic_DNA"/>
</dbReference>
<evidence type="ECO:0000313" key="1">
    <source>
        <dbReference type="EMBL" id="CAD8178193.1"/>
    </source>
</evidence>